<feature type="transmembrane region" description="Helical" evidence="1">
    <location>
        <begin position="145"/>
        <end position="163"/>
    </location>
</feature>
<feature type="transmembrane region" description="Helical" evidence="1">
    <location>
        <begin position="111"/>
        <end position="133"/>
    </location>
</feature>
<keyword evidence="3" id="KW-1185">Reference proteome</keyword>
<evidence type="ECO:0000256" key="1">
    <source>
        <dbReference type="SAM" id="Phobius"/>
    </source>
</evidence>
<name>A0A8S0TF29_OLEEU</name>
<reference evidence="2 3" key="1">
    <citation type="submission" date="2019-12" db="EMBL/GenBank/DDBJ databases">
        <authorList>
            <person name="Alioto T."/>
            <person name="Alioto T."/>
            <person name="Gomez Garrido J."/>
        </authorList>
    </citation>
    <scope>NUCLEOTIDE SEQUENCE [LARGE SCALE GENOMIC DNA]</scope>
</reference>
<dbReference type="EMBL" id="CACTIH010006033">
    <property type="protein sequence ID" value="CAA3003850.1"/>
    <property type="molecule type" value="Genomic_DNA"/>
</dbReference>
<keyword evidence="1" id="KW-1133">Transmembrane helix</keyword>
<accession>A0A8S0TF29</accession>
<evidence type="ECO:0000313" key="3">
    <source>
        <dbReference type="Proteomes" id="UP000594638"/>
    </source>
</evidence>
<evidence type="ECO:0000313" key="2">
    <source>
        <dbReference type="EMBL" id="CAA3003850.1"/>
    </source>
</evidence>
<keyword evidence="1" id="KW-0472">Membrane</keyword>
<gene>
    <name evidence="2" type="ORF">OLEA9_A070399</name>
</gene>
<sequence length="282" mass="31016">MDHAVDVNPATVELVPGNGGQGEVNEFVFVPNGGEGNDGAVHGAEGEVVEALTIVAVEGEGDPAAGETGANAHQVERPCLILIWLIACFLLIFALSILFTLVCHKAVKVDITIFLGMLVVPAIACIFIVPFVVRILLRARLKSRFVFLVLIFIFHGWLVHTILDEEILYDVSFEMGTLLVLVAIRVWLKDDEHHTSSTIVLQLLSVGIGTLHCNSDCNLVCKVFKEPKHAKHYKAKVGRMNATEVLGSIVTICPRVNANFMDDHYHEFLICFNINNGNYMDQ</sequence>
<comment type="caution">
    <text evidence="2">The sequence shown here is derived from an EMBL/GenBank/DDBJ whole genome shotgun (WGS) entry which is preliminary data.</text>
</comment>
<dbReference type="OrthoDB" id="925332at2759"/>
<proteinExistence type="predicted"/>
<protein>
    <submittedName>
        <fullName evidence="2">Uncharacterized protein</fullName>
    </submittedName>
</protein>
<organism evidence="2 3">
    <name type="scientific">Olea europaea subsp. europaea</name>
    <dbReference type="NCBI Taxonomy" id="158383"/>
    <lineage>
        <taxon>Eukaryota</taxon>
        <taxon>Viridiplantae</taxon>
        <taxon>Streptophyta</taxon>
        <taxon>Embryophyta</taxon>
        <taxon>Tracheophyta</taxon>
        <taxon>Spermatophyta</taxon>
        <taxon>Magnoliopsida</taxon>
        <taxon>eudicotyledons</taxon>
        <taxon>Gunneridae</taxon>
        <taxon>Pentapetalae</taxon>
        <taxon>asterids</taxon>
        <taxon>lamiids</taxon>
        <taxon>Lamiales</taxon>
        <taxon>Oleaceae</taxon>
        <taxon>Oleeae</taxon>
        <taxon>Olea</taxon>
    </lineage>
</organism>
<dbReference type="Gramene" id="OE9A070399T1">
    <property type="protein sequence ID" value="OE9A070399C1"/>
    <property type="gene ID" value="OE9A070399"/>
</dbReference>
<feature type="transmembrane region" description="Helical" evidence="1">
    <location>
        <begin position="169"/>
        <end position="188"/>
    </location>
</feature>
<keyword evidence="1" id="KW-0812">Transmembrane</keyword>
<dbReference type="Proteomes" id="UP000594638">
    <property type="component" value="Unassembled WGS sequence"/>
</dbReference>
<feature type="transmembrane region" description="Helical" evidence="1">
    <location>
        <begin position="79"/>
        <end position="99"/>
    </location>
</feature>
<dbReference type="AlphaFoldDB" id="A0A8S0TF29"/>